<dbReference type="Proteomes" id="UP000190061">
    <property type="component" value="Unassembled WGS sequence"/>
</dbReference>
<evidence type="ECO:0000313" key="3">
    <source>
        <dbReference type="Proteomes" id="UP000190061"/>
    </source>
</evidence>
<sequence>MHDKSKDGTGPVFARLPHTLLTLTGRDAGTFAQAQFMNDVSGLQPGHWQWNGWLTPKGRVVALFALLKMPDGELWLVLPDAGAQEFAAALRRFVFRSKVAVEVVDHACVSGCFGPAPQTAAADSSNALGLGQDRVELDMTGDGDPRILRVEMLGNANLPPIDSGLAARWCCHDLEHGLPRLPPSQTERWTPQQLSLERLQAFSVKKGCYPGQEIVARTHFLGKAKRGLVLVESPAALGAGTEVRADGASYGTLVSVSECGPRHLGLTVASTDAPPATLTVEGHEVRRLELLNGLAR</sequence>
<reference evidence="2 3" key="1">
    <citation type="submission" date="2017-02" db="EMBL/GenBank/DDBJ databases">
        <authorList>
            <person name="Peterson S.W."/>
        </authorList>
    </citation>
    <scope>NUCLEOTIDE SEQUENCE [LARGE SCALE GENOMIC DNA]</scope>
    <source>
        <strain evidence="2 3">DSM 21749</strain>
    </source>
</reference>
<dbReference type="InterPro" id="IPR045179">
    <property type="entry name" value="YgfZ/GcvT"/>
</dbReference>
<accession>A0A1T4LQK6</accession>
<dbReference type="GO" id="GO:0016226">
    <property type="term" value="P:iron-sulfur cluster assembly"/>
    <property type="evidence" value="ECO:0007669"/>
    <property type="project" value="TreeGrafter"/>
</dbReference>
<dbReference type="Gene3D" id="3.30.1360.120">
    <property type="entry name" value="Probable tRNA modification gtpase trme, domain 1"/>
    <property type="match status" value="1"/>
</dbReference>
<dbReference type="RefSeq" id="WP_078756776.1">
    <property type="nucleotide sequence ID" value="NZ_FUXP01000001.1"/>
</dbReference>
<dbReference type="PANTHER" id="PTHR22602">
    <property type="entry name" value="TRANSFERASE CAF17, MITOCHONDRIAL-RELATED"/>
    <property type="match status" value="1"/>
</dbReference>
<proteinExistence type="predicted"/>
<keyword evidence="3" id="KW-1185">Reference proteome</keyword>
<dbReference type="EMBL" id="FUXP01000001">
    <property type="protein sequence ID" value="SJZ57010.1"/>
    <property type="molecule type" value="Genomic_DNA"/>
</dbReference>
<dbReference type="AlphaFoldDB" id="A0A1T4LQK6"/>
<protein>
    <submittedName>
        <fullName evidence="2">Uncharacterized protein</fullName>
    </submittedName>
</protein>
<keyword evidence="1" id="KW-0809">Transit peptide</keyword>
<dbReference type="InterPro" id="IPR027266">
    <property type="entry name" value="TrmE/GcvT-like"/>
</dbReference>
<dbReference type="STRING" id="1122188.SAMN02745674_00112"/>
<dbReference type="InterPro" id="IPR017703">
    <property type="entry name" value="YgfZ/GCV_T_CS"/>
</dbReference>
<dbReference type="NCBIfam" id="TIGR03317">
    <property type="entry name" value="ygfZ_signature"/>
    <property type="match status" value="1"/>
</dbReference>
<name>A0A1T4LQK6_9GAMM</name>
<evidence type="ECO:0000313" key="2">
    <source>
        <dbReference type="EMBL" id="SJZ57010.1"/>
    </source>
</evidence>
<dbReference type="SUPFAM" id="SSF103025">
    <property type="entry name" value="Folate-binding domain"/>
    <property type="match status" value="1"/>
</dbReference>
<gene>
    <name evidence="2" type="ORF">SAMN02745674_00112</name>
</gene>
<evidence type="ECO:0000256" key="1">
    <source>
        <dbReference type="ARBA" id="ARBA00022946"/>
    </source>
</evidence>
<organism evidence="2 3">
    <name type="scientific">Lysobacter spongiicola DSM 21749</name>
    <dbReference type="NCBI Taxonomy" id="1122188"/>
    <lineage>
        <taxon>Bacteria</taxon>
        <taxon>Pseudomonadati</taxon>
        <taxon>Pseudomonadota</taxon>
        <taxon>Gammaproteobacteria</taxon>
        <taxon>Lysobacterales</taxon>
        <taxon>Lysobacteraceae</taxon>
        <taxon>Novilysobacter</taxon>
    </lineage>
</organism>
<dbReference type="PANTHER" id="PTHR22602:SF0">
    <property type="entry name" value="TRANSFERASE CAF17, MITOCHONDRIAL-RELATED"/>
    <property type="match status" value="1"/>
</dbReference>